<feature type="region of interest" description="Disordered" evidence="1">
    <location>
        <begin position="102"/>
        <end position="127"/>
    </location>
</feature>
<sequence length="127" mass="14447">MVIVSLERKQVEALENFKNETLENFNNFLHGLKAKIQLHTQVLGGSFDAHRVDLNALCNVNEDQLGFDIRSPLGVAWEDFVSKWKNSKDFYLDEDLLKTSTIPADDNSKRKWESDVPSDPEGVNDVP</sequence>
<keyword evidence="3" id="KW-1185">Reference proteome</keyword>
<dbReference type="EMBL" id="JAIQCV010000004">
    <property type="protein sequence ID" value="KAH1107180.1"/>
    <property type="molecule type" value="Genomic_DNA"/>
</dbReference>
<evidence type="ECO:0000313" key="3">
    <source>
        <dbReference type="Proteomes" id="UP000828251"/>
    </source>
</evidence>
<comment type="caution">
    <text evidence="2">The sequence shown here is derived from an EMBL/GenBank/DDBJ whole genome shotgun (WGS) entry which is preliminary data.</text>
</comment>
<dbReference type="AlphaFoldDB" id="A0A9D3W370"/>
<protein>
    <submittedName>
        <fullName evidence="2">Uncharacterized protein</fullName>
    </submittedName>
</protein>
<name>A0A9D3W370_9ROSI</name>
<accession>A0A9D3W370</accession>
<reference evidence="2 3" key="1">
    <citation type="journal article" date="2021" name="Plant Biotechnol. J.">
        <title>Multi-omics assisted identification of the key and species-specific regulatory components of drought-tolerant mechanisms in Gossypium stocksii.</title>
        <authorList>
            <person name="Yu D."/>
            <person name="Ke L."/>
            <person name="Zhang D."/>
            <person name="Wu Y."/>
            <person name="Sun Y."/>
            <person name="Mei J."/>
            <person name="Sun J."/>
            <person name="Sun Y."/>
        </authorList>
    </citation>
    <scope>NUCLEOTIDE SEQUENCE [LARGE SCALE GENOMIC DNA]</scope>
    <source>
        <strain evidence="3">cv. E1</strain>
        <tissue evidence="2">Leaf</tissue>
    </source>
</reference>
<proteinExistence type="predicted"/>
<gene>
    <name evidence="2" type="ORF">J1N35_010948</name>
</gene>
<dbReference type="Proteomes" id="UP000828251">
    <property type="component" value="Unassembled WGS sequence"/>
</dbReference>
<organism evidence="2 3">
    <name type="scientific">Gossypium stocksii</name>
    <dbReference type="NCBI Taxonomy" id="47602"/>
    <lineage>
        <taxon>Eukaryota</taxon>
        <taxon>Viridiplantae</taxon>
        <taxon>Streptophyta</taxon>
        <taxon>Embryophyta</taxon>
        <taxon>Tracheophyta</taxon>
        <taxon>Spermatophyta</taxon>
        <taxon>Magnoliopsida</taxon>
        <taxon>eudicotyledons</taxon>
        <taxon>Gunneridae</taxon>
        <taxon>Pentapetalae</taxon>
        <taxon>rosids</taxon>
        <taxon>malvids</taxon>
        <taxon>Malvales</taxon>
        <taxon>Malvaceae</taxon>
        <taxon>Malvoideae</taxon>
        <taxon>Gossypium</taxon>
    </lineage>
</organism>
<evidence type="ECO:0000313" key="2">
    <source>
        <dbReference type="EMBL" id="KAH1107180.1"/>
    </source>
</evidence>
<evidence type="ECO:0000256" key="1">
    <source>
        <dbReference type="SAM" id="MobiDB-lite"/>
    </source>
</evidence>